<accession>A0A1V5ZP11</accession>
<gene>
    <name evidence="2" type="ORF">BWY04_00640</name>
</gene>
<proteinExistence type="predicted"/>
<dbReference type="AlphaFoldDB" id="A0A1V5ZP11"/>
<evidence type="ECO:0000256" key="1">
    <source>
        <dbReference type="SAM" id="Coils"/>
    </source>
</evidence>
<sequence>MTVNVEEDEIWKVDINKYESLLTKAEKEIKDIEKNGNKKEDIEKRIREIKTEYKDNLKKIEDLKEKNGEKEEVQKLSDRNSEIEAITKALVLKEAEIHMKEYLNNSWEILEIKLNENCDYYFGGEYISQKEFMKRLGSERKKIDLSRTRFVNFDVELDNYDSIDKYLIDEKSDKRNFTIKDLILTDDKNFGKGIKVAKNQEIQYKAERYF</sequence>
<reference evidence="2" key="1">
    <citation type="submission" date="2017-02" db="EMBL/GenBank/DDBJ databases">
        <title>Delving into the versatile metabolic prowess of the omnipresent phylum Bacteroidetes.</title>
        <authorList>
            <person name="Nobu M.K."/>
            <person name="Mei R."/>
            <person name="Narihiro T."/>
            <person name="Kuroda K."/>
            <person name="Liu W.-T."/>
        </authorList>
    </citation>
    <scope>NUCLEOTIDE SEQUENCE</scope>
    <source>
        <strain evidence="2">ADurb.Bin160</strain>
    </source>
</reference>
<feature type="coiled-coil region" evidence="1">
    <location>
        <begin position="15"/>
        <end position="86"/>
    </location>
</feature>
<comment type="caution">
    <text evidence="2">The sequence shown here is derived from an EMBL/GenBank/DDBJ whole genome shotgun (WGS) entry which is preliminary data.</text>
</comment>
<evidence type="ECO:0000313" key="2">
    <source>
        <dbReference type="EMBL" id="OQB41752.1"/>
    </source>
</evidence>
<protein>
    <submittedName>
        <fullName evidence="2">Uncharacterized protein</fullName>
    </submittedName>
</protein>
<name>A0A1V5ZP11_9BACT</name>
<dbReference type="EMBL" id="MWDB01000011">
    <property type="protein sequence ID" value="OQB41752.1"/>
    <property type="molecule type" value="Genomic_DNA"/>
</dbReference>
<keyword evidence="1" id="KW-0175">Coiled coil</keyword>
<dbReference type="Proteomes" id="UP000485621">
    <property type="component" value="Unassembled WGS sequence"/>
</dbReference>
<organism evidence="2">
    <name type="scientific">candidate division CPR1 bacterium ADurb.Bin160</name>
    <dbReference type="NCBI Taxonomy" id="1852826"/>
    <lineage>
        <taxon>Bacteria</taxon>
        <taxon>candidate division CPR1</taxon>
    </lineage>
</organism>